<feature type="region of interest" description="Disordered" evidence="1">
    <location>
        <begin position="365"/>
        <end position="396"/>
    </location>
</feature>
<proteinExistence type="predicted"/>
<sequence>MEQQQQQQQQHNSIFGKLLLGLLGKKTLATSSISSPCSPSLPESKISNKLIDNSSPISSLKIINNHNITENQNNNIINDKNSSSSLLPNSIEKDEIYVKKLAVKFVDDSIPTEYERKKTYTKFRKQLTEDDDKENVFNEFFNKTKHFYQDTNIKEDIQNLIKIRPIQFLELKDREIQRIQNVLIDYPEYKDKLLNLVENILNPFENDFLKNIEEIYPKLWLYSKTKKFIISNKIYIYKKVNDEAFKEFGEYVDKLIMINQNREFENEKIKQYKKSGNNTYLLPTRVIIGPIKPPTMNENQHEKDQFFVLMFVVYLIQNSTLFSISKLNFINIIKNTIKYLYIDNDDDLKEFIKIDIDYDYKVKDNIDNNQNENDNQDEDEDYNDDNDNNNNNSEEELNNNYKSLIKLLKSGDYYCLTGTGVSIGLAESYISILTWEGLINSISEEYSSSSNNEDTLLKHLNEMISKKEITLVEAVDLLNLNYNSKGLDYKKTVYKILNSAQPTIFSNPSQSIAEIIRSLSVPIITTNYDHLLETCLNRQSFDSVGTNKHGNKFNDFIDHREKVYHIHGSMDNIDGICLSRDEYTLSTPFFLSVCAQLRNKSFFILGFGSGLTDDHWLPFLKHSSANHYWVCSKESPMNQGSREFALLSNQITNVRIVEYLRENSSSYVNFLWKLVFNSGVEQITFSNTLTINQIPKSFNLTLSWDFINSKLLHHNSTTFNDEKNNDDKQLFYYENVFIKKENQSITNNFYKKSKSIKVIFFTNDIELINHQTIFIAGGFNHWKKEKVEFIKKEKASMSYQFEITLPVGKNFYQFSIENDLKLIIGQPTGKYIMDEKKSDHHLTKNIIDSQSNPNPIQLKF</sequence>
<evidence type="ECO:0000256" key="1">
    <source>
        <dbReference type="SAM" id="MobiDB-lite"/>
    </source>
</evidence>
<dbReference type="InterPro" id="IPR029035">
    <property type="entry name" value="DHS-like_NAD/FAD-binding_dom"/>
</dbReference>
<reference evidence="2 3" key="1">
    <citation type="submission" date="2023-11" db="EMBL/GenBank/DDBJ databases">
        <title>Dfirmibasis_genome.</title>
        <authorList>
            <person name="Edelbroek B."/>
            <person name="Kjellin J."/>
            <person name="Jerlstrom-Hultqvist J."/>
            <person name="Soderbom F."/>
        </authorList>
    </citation>
    <scope>NUCLEOTIDE SEQUENCE [LARGE SCALE GENOMIC DNA]</scope>
    <source>
        <strain evidence="2 3">TNS-C-14</strain>
    </source>
</reference>
<evidence type="ECO:0000313" key="3">
    <source>
        <dbReference type="Proteomes" id="UP001344447"/>
    </source>
</evidence>
<organism evidence="2 3">
    <name type="scientific">Dictyostelium firmibasis</name>
    <dbReference type="NCBI Taxonomy" id="79012"/>
    <lineage>
        <taxon>Eukaryota</taxon>
        <taxon>Amoebozoa</taxon>
        <taxon>Evosea</taxon>
        <taxon>Eumycetozoa</taxon>
        <taxon>Dictyostelia</taxon>
        <taxon>Dictyosteliales</taxon>
        <taxon>Dictyosteliaceae</taxon>
        <taxon>Dictyostelium</taxon>
    </lineage>
</organism>
<protein>
    <recommendedName>
        <fullName evidence="4">SIR2-like domain-containing protein</fullName>
    </recommendedName>
</protein>
<feature type="compositionally biased region" description="Acidic residues" evidence="1">
    <location>
        <begin position="374"/>
        <end position="396"/>
    </location>
</feature>
<dbReference type="EMBL" id="JAVFKY010000004">
    <property type="protein sequence ID" value="KAK5577500.1"/>
    <property type="molecule type" value="Genomic_DNA"/>
</dbReference>
<dbReference type="InterPro" id="IPR013783">
    <property type="entry name" value="Ig-like_fold"/>
</dbReference>
<gene>
    <name evidence="2" type="ORF">RB653_002441</name>
</gene>
<dbReference type="AlphaFoldDB" id="A0AAN7U2Y7"/>
<name>A0AAN7U2Y7_9MYCE</name>
<dbReference type="Proteomes" id="UP001344447">
    <property type="component" value="Unassembled WGS sequence"/>
</dbReference>
<dbReference type="Gene3D" id="2.60.40.10">
    <property type="entry name" value="Immunoglobulins"/>
    <property type="match status" value="1"/>
</dbReference>
<evidence type="ECO:0000313" key="2">
    <source>
        <dbReference type="EMBL" id="KAK5577500.1"/>
    </source>
</evidence>
<accession>A0AAN7U2Y7</accession>
<dbReference type="Pfam" id="PF13289">
    <property type="entry name" value="SIR2_2"/>
    <property type="match status" value="1"/>
</dbReference>
<comment type="caution">
    <text evidence="2">The sequence shown here is derived from an EMBL/GenBank/DDBJ whole genome shotgun (WGS) entry which is preliminary data.</text>
</comment>
<keyword evidence="3" id="KW-1185">Reference proteome</keyword>
<evidence type="ECO:0008006" key="4">
    <source>
        <dbReference type="Google" id="ProtNLM"/>
    </source>
</evidence>
<dbReference type="SUPFAM" id="SSF52467">
    <property type="entry name" value="DHS-like NAD/FAD-binding domain"/>
    <property type="match status" value="1"/>
</dbReference>